<feature type="transmembrane region" description="Helical" evidence="1">
    <location>
        <begin position="50"/>
        <end position="71"/>
    </location>
</feature>
<protein>
    <submittedName>
        <fullName evidence="2">Uncharacterized protein</fullName>
    </submittedName>
</protein>
<feature type="transmembrane region" description="Helical" evidence="1">
    <location>
        <begin position="315"/>
        <end position="335"/>
    </location>
</feature>
<comment type="caution">
    <text evidence="2">The sequence shown here is derived from an EMBL/GenBank/DDBJ whole genome shotgun (WGS) entry which is preliminary data.</text>
</comment>
<feature type="transmembrane region" description="Helical" evidence="1">
    <location>
        <begin position="424"/>
        <end position="444"/>
    </location>
</feature>
<dbReference type="EMBL" id="BIFS01000002">
    <property type="protein sequence ID" value="GCE22482.1"/>
    <property type="molecule type" value="Genomic_DNA"/>
</dbReference>
<feature type="transmembrane region" description="Helical" evidence="1">
    <location>
        <begin position="122"/>
        <end position="145"/>
    </location>
</feature>
<keyword evidence="1" id="KW-1133">Transmembrane helix</keyword>
<feature type="transmembrane region" description="Helical" evidence="1">
    <location>
        <begin position="450"/>
        <end position="473"/>
    </location>
</feature>
<evidence type="ECO:0000313" key="3">
    <source>
        <dbReference type="Proteomes" id="UP000287188"/>
    </source>
</evidence>
<proteinExistence type="predicted"/>
<sequence length="586" mass="67714">MQDTIGTKEMKRLDPIWRQVWVGRIWKFLWLAYTVGYLIFYIAMRSWQQQGFYFLLLAFFNMLVSLIIVANEFRQEHYWRRIGERRQAALQDPTALRARSQPVETELALQLPVTIRLRWKRAFWIGGLVILLIMVGAPLILGVYLGGGQRINFMALAIVFGVMAGILLIAFLLAYFFFFRYQPQSIELTDEGITTRYLRHQRSLRWEEARVFAQYQRGVFNRNISGITYELSNAQTVVRWSQQAMTATYLRVESNQTSKDDFNWLLNQVAAYVAQRTGLPLLDFNDQQPAGKGAAQANMQVDPLTPHLTLRKEQLLAFGLLGAFAIILIILAISGNLFPNLQHMSSGTSNVFTGMMLIGGILILLSVGFSLWIFLMARRYWMRINQRRTLSAQEPARYQVQPQLLAVNTPPQPGKLKLQMSRGFLFGLTFGISFIIIFALMEALLRQTGLYLLIILLVAVFISLFSSIVTMALTGKRYQRRIEVWSNGITSSISVLESQMGWQEARRFQRYRGLRLLPGRAKLEIYELVGDNTVVRWHWMHNRLRFVNSEPKMSPEEYDQWMEQMTGYIIERTGLPLLDLDTSDQP</sequence>
<name>A0A402ATP4_9CHLR</name>
<dbReference type="RefSeq" id="WP_126555358.1">
    <property type="nucleotide sequence ID" value="NZ_BIFS01000002.1"/>
</dbReference>
<dbReference type="OrthoDB" id="141533at2"/>
<keyword evidence="1" id="KW-0472">Membrane</keyword>
<keyword evidence="3" id="KW-1185">Reference proteome</keyword>
<evidence type="ECO:0000256" key="1">
    <source>
        <dbReference type="SAM" id="Phobius"/>
    </source>
</evidence>
<organism evidence="2 3">
    <name type="scientific">Dictyobacter kobayashii</name>
    <dbReference type="NCBI Taxonomy" id="2014872"/>
    <lineage>
        <taxon>Bacteria</taxon>
        <taxon>Bacillati</taxon>
        <taxon>Chloroflexota</taxon>
        <taxon>Ktedonobacteria</taxon>
        <taxon>Ktedonobacterales</taxon>
        <taxon>Dictyobacteraceae</taxon>
        <taxon>Dictyobacter</taxon>
    </lineage>
</organism>
<accession>A0A402ATP4</accession>
<feature type="transmembrane region" description="Helical" evidence="1">
    <location>
        <begin position="355"/>
        <end position="377"/>
    </location>
</feature>
<feature type="transmembrane region" description="Helical" evidence="1">
    <location>
        <begin position="151"/>
        <end position="178"/>
    </location>
</feature>
<keyword evidence="1" id="KW-0812">Transmembrane</keyword>
<evidence type="ECO:0000313" key="2">
    <source>
        <dbReference type="EMBL" id="GCE22482.1"/>
    </source>
</evidence>
<gene>
    <name evidence="2" type="ORF">KDK_62820</name>
</gene>
<feature type="transmembrane region" description="Helical" evidence="1">
    <location>
        <begin position="21"/>
        <end position="44"/>
    </location>
</feature>
<reference evidence="3" key="1">
    <citation type="submission" date="2018-12" db="EMBL/GenBank/DDBJ databases">
        <title>Tengunoibacter tsumagoiensis gen. nov., sp. nov., Dictyobacter kobayashii sp. nov., D. alpinus sp. nov., and D. joshuensis sp. nov. and description of Dictyobacteraceae fam. nov. within the order Ktedonobacterales isolated from Tengu-no-mugimeshi.</title>
        <authorList>
            <person name="Wang C.M."/>
            <person name="Zheng Y."/>
            <person name="Sakai Y."/>
            <person name="Toyoda A."/>
            <person name="Minakuchi Y."/>
            <person name="Abe K."/>
            <person name="Yokota A."/>
            <person name="Yabe S."/>
        </authorList>
    </citation>
    <scope>NUCLEOTIDE SEQUENCE [LARGE SCALE GENOMIC DNA]</scope>
    <source>
        <strain evidence="3">Uno11</strain>
    </source>
</reference>
<dbReference type="AlphaFoldDB" id="A0A402ATP4"/>
<dbReference type="Proteomes" id="UP000287188">
    <property type="component" value="Unassembled WGS sequence"/>
</dbReference>